<evidence type="ECO:0000313" key="2">
    <source>
        <dbReference type="Proteomes" id="UP000182306"/>
    </source>
</evidence>
<reference evidence="1 2" key="1">
    <citation type="submission" date="2015-10" db="EMBL/GenBank/DDBJ databases">
        <title>Genomic differences between typical nodule nitrogen-fixing rhizobial strains and those coming from bean seeds.</title>
        <authorList>
            <person name="Peralta H."/>
            <person name="Aguilar-Vera A."/>
            <person name="Diaz R."/>
            <person name="Mora Y."/>
            <person name="Martinez-Batallar G."/>
            <person name="Salazar E."/>
            <person name="Vargas-Lagunas C."/>
            <person name="Encarnacion S."/>
            <person name="Girard L."/>
            <person name="Mora J."/>
        </authorList>
    </citation>
    <scope>NUCLEOTIDE SEQUENCE [LARGE SCALE GENOMIC DNA]</scope>
    <source>
        <strain evidence="1 2">CFNEI 73</strain>
    </source>
</reference>
<organism evidence="1 2">
    <name type="scientific">Sinorhizobium americanum</name>
    <dbReference type="NCBI Taxonomy" id="194963"/>
    <lineage>
        <taxon>Bacteria</taxon>
        <taxon>Pseudomonadati</taxon>
        <taxon>Pseudomonadota</taxon>
        <taxon>Alphaproteobacteria</taxon>
        <taxon>Hyphomicrobiales</taxon>
        <taxon>Rhizobiaceae</taxon>
        <taxon>Sinorhizobium/Ensifer group</taxon>
        <taxon>Sinorhizobium</taxon>
    </lineage>
</organism>
<accession>A0A1L3LR80</accession>
<evidence type="ECO:0000313" key="1">
    <source>
        <dbReference type="EMBL" id="APG92566.1"/>
    </source>
</evidence>
<dbReference type="EMBL" id="CP013107">
    <property type="protein sequence ID" value="APG92566.1"/>
    <property type="molecule type" value="Genomic_DNA"/>
</dbReference>
<proteinExistence type="predicted"/>
<dbReference type="Proteomes" id="UP000182306">
    <property type="component" value="Chromosome"/>
</dbReference>
<dbReference type="AlphaFoldDB" id="A0A1L3LR80"/>
<protein>
    <submittedName>
        <fullName evidence="1">Uncharacterized protein</fullName>
    </submittedName>
</protein>
<name>A0A1L3LR80_9HYPH</name>
<gene>
    <name evidence="1" type="ORF">SAMCFNEI73_Ch3304</name>
</gene>
<dbReference type="KEGG" id="same:SAMCFNEI73_Ch3304"/>
<keyword evidence="2" id="KW-1185">Reference proteome</keyword>
<sequence length="37" mass="4116">MKTSGALPGEVPIPSHFRYISGRFVRSASTEKEIPLR</sequence>